<evidence type="ECO:0000256" key="4">
    <source>
        <dbReference type="ARBA" id="ARBA00023239"/>
    </source>
</evidence>
<keyword evidence="9" id="KW-0175">Coiled coil</keyword>
<evidence type="ECO:0000256" key="5">
    <source>
        <dbReference type="ARBA" id="ARBA00034031"/>
    </source>
</evidence>
<feature type="region of interest" description="Disordered" evidence="10">
    <location>
        <begin position="712"/>
        <end position="748"/>
    </location>
</feature>
<proteinExistence type="inferred from homology"/>
<evidence type="ECO:0000256" key="7">
    <source>
        <dbReference type="ARBA" id="ARBA00075884"/>
    </source>
</evidence>
<evidence type="ECO:0000259" key="11">
    <source>
        <dbReference type="Pfam" id="PF01974"/>
    </source>
</evidence>
<evidence type="ECO:0000256" key="9">
    <source>
        <dbReference type="SAM" id="Coils"/>
    </source>
</evidence>
<evidence type="ECO:0000256" key="2">
    <source>
        <dbReference type="ARBA" id="ARBA00012573"/>
    </source>
</evidence>
<evidence type="ECO:0000256" key="1">
    <source>
        <dbReference type="ARBA" id="ARBA00008078"/>
    </source>
</evidence>
<dbReference type="EC" id="4.6.1.16" evidence="2"/>
<evidence type="ECO:0000256" key="8">
    <source>
        <dbReference type="ARBA" id="ARBA00076724"/>
    </source>
</evidence>
<dbReference type="GO" id="GO:0000213">
    <property type="term" value="F:tRNA-intron lyase activity"/>
    <property type="evidence" value="ECO:0007669"/>
    <property type="project" value="UniProtKB-EC"/>
</dbReference>
<dbReference type="AlphaFoldDB" id="A0A1V8SM35"/>
<evidence type="ECO:0000256" key="6">
    <source>
        <dbReference type="ARBA" id="ARBA00059865"/>
    </source>
</evidence>
<dbReference type="EMBL" id="NAJO01000036">
    <property type="protein sequence ID" value="OQO00236.1"/>
    <property type="molecule type" value="Genomic_DNA"/>
</dbReference>
<dbReference type="InterPro" id="IPR011856">
    <property type="entry name" value="tRNA_endonuc-like_dom_sf"/>
</dbReference>
<dbReference type="GO" id="GO:0000379">
    <property type="term" value="P:tRNA-type intron splice site recognition and cleavage"/>
    <property type="evidence" value="ECO:0007669"/>
    <property type="project" value="TreeGrafter"/>
</dbReference>
<feature type="compositionally biased region" description="Polar residues" evidence="10">
    <location>
        <begin position="407"/>
        <end position="435"/>
    </location>
</feature>
<feature type="compositionally biased region" description="Polar residues" evidence="10">
    <location>
        <begin position="338"/>
        <end position="352"/>
    </location>
</feature>
<dbReference type="STRING" id="1507870.A0A1V8SM35"/>
<dbReference type="Pfam" id="PF26577">
    <property type="entry name" value="TSEN34_N"/>
    <property type="match status" value="1"/>
</dbReference>
<feature type="compositionally biased region" description="Basic and acidic residues" evidence="10">
    <location>
        <begin position="491"/>
        <end position="500"/>
    </location>
</feature>
<feature type="region of interest" description="Disordered" evidence="10">
    <location>
        <begin position="139"/>
        <end position="254"/>
    </location>
</feature>
<feature type="compositionally biased region" description="Pro residues" evidence="10">
    <location>
        <begin position="360"/>
        <end position="374"/>
    </location>
</feature>
<evidence type="ECO:0000313" key="13">
    <source>
        <dbReference type="EMBL" id="OQO00236.1"/>
    </source>
</evidence>
<dbReference type="Gene3D" id="3.40.1350.10">
    <property type="match status" value="1"/>
</dbReference>
<dbReference type="PANTHER" id="PTHR13070">
    <property type="entry name" value="TRNA-SPLICING ENDONUCLEASE SUBUNIT SEN34-RELATED"/>
    <property type="match status" value="1"/>
</dbReference>
<dbReference type="FunFam" id="3.40.1350.10:FF:000008">
    <property type="entry name" value="tRNA-splicing endonuclease subunit Sen34"/>
    <property type="match status" value="1"/>
</dbReference>
<dbReference type="OrthoDB" id="48041at2759"/>
<feature type="domain" description="TSEN34 N-terminal" evidence="12">
    <location>
        <begin position="14"/>
        <end position="82"/>
    </location>
</feature>
<evidence type="ECO:0000259" key="12">
    <source>
        <dbReference type="Pfam" id="PF26577"/>
    </source>
</evidence>
<dbReference type="InParanoid" id="A0A1V8SM35"/>
<protein>
    <recommendedName>
        <fullName evidence="2">tRNA-intron lyase</fullName>
        <ecNumber evidence="2">4.6.1.16</ecNumber>
    </recommendedName>
    <alternativeName>
        <fullName evidence="7 8">tRNA-intron endonuclease SEN34</fullName>
    </alternativeName>
</protein>
<comment type="caution">
    <text evidence="13">The sequence shown here is derived from an EMBL/GenBank/DDBJ whole genome shotgun (WGS) entry which is preliminary data.</text>
</comment>
<dbReference type="GO" id="GO:0005634">
    <property type="term" value="C:nucleus"/>
    <property type="evidence" value="ECO:0007669"/>
    <property type="project" value="UniProtKB-ARBA"/>
</dbReference>
<organism evidence="13 14">
    <name type="scientific">Cryoendolithus antarcticus</name>
    <dbReference type="NCBI Taxonomy" id="1507870"/>
    <lineage>
        <taxon>Eukaryota</taxon>
        <taxon>Fungi</taxon>
        <taxon>Dikarya</taxon>
        <taxon>Ascomycota</taxon>
        <taxon>Pezizomycotina</taxon>
        <taxon>Dothideomycetes</taxon>
        <taxon>Dothideomycetidae</taxon>
        <taxon>Cladosporiales</taxon>
        <taxon>Cladosporiaceae</taxon>
        <taxon>Cryoendolithus</taxon>
    </lineage>
</organism>
<dbReference type="Pfam" id="PF01974">
    <property type="entry name" value="tRNA_int_endo"/>
    <property type="match status" value="1"/>
</dbReference>
<dbReference type="SUPFAM" id="SSF53032">
    <property type="entry name" value="tRNA-intron endonuclease catalytic domain-like"/>
    <property type="match status" value="1"/>
</dbReference>
<dbReference type="Proteomes" id="UP000192596">
    <property type="component" value="Unassembled WGS sequence"/>
</dbReference>
<dbReference type="PANTHER" id="PTHR13070:SF0">
    <property type="entry name" value="TRNA-SPLICING ENDONUCLEASE SUBUNIT SEN34"/>
    <property type="match status" value="1"/>
</dbReference>
<gene>
    <name evidence="13" type="ORF">B0A48_14023</name>
</gene>
<evidence type="ECO:0000256" key="10">
    <source>
        <dbReference type="SAM" id="MobiDB-lite"/>
    </source>
</evidence>
<dbReference type="InterPro" id="IPR006677">
    <property type="entry name" value="tRNA_intron_Endonuc_cat-like"/>
</dbReference>
<keyword evidence="4" id="KW-0456">Lyase</keyword>
<comment type="catalytic activity">
    <reaction evidence="5">
        <text>pretRNA = a 3'-half-tRNA molecule with a 5'-OH end + a 5'-half-tRNA molecule with a 2',3'-cyclic phosphate end + an intron with a 2',3'-cyclic phosphate and a 5'-hydroxyl terminus.</text>
        <dbReference type="EC" id="4.6.1.16"/>
    </reaction>
</comment>
<comment type="similarity">
    <text evidence="1">Belongs to the tRNA-intron endonuclease family.</text>
</comment>
<evidence type="ECO:0000313" key="14">
    <source>
        <dbReference type="Proteomes" id="UP000192596"/>
    </source>
</evidence>
<feature type="coiled-coil region" evidence="9">
    <location>
        <begin position="677"/>
        <end position="704"/>
    </location>
</feature>
<sequence length="748" mass="81775">MRQQAEVSISEPFPIFSLAHKYILYDVNVVSYIRAKYNITGVLIGTLPQAPQQNVFSGIPLELMPEEARLLVEKGIAYLVDDVKVHKHAFMDNGLSAEEKKAFQSALRRQGLAAARDVAKRGDDRKKVALEKKFGMGDWNDIPEEMLAPTGKRAKKGKKTGSRPTSSGGTGTNTPAGEASGAVTPTVEEDESLFSAPAESVTNPRPPGPRRSESRASSAAGSLMLTPYPQTPTTSAPLLQSTPPRSDEVPPLPEVPPSYPLYKHLHDKSYFMAPGLRFGCQYMAYPGDPLRFHSHFLCNGMDWDQEFDLLDIVGGGRLGTGVKKGFLIGGQETSFTINKADSDATNGKTGLQGSEVVSPSGPPPSQRAPSPPEIPARNPARVRSIDRNIPFPIGSARRVSTSRSVSFDLSTRAYQGSPATPQQNHTASQYSNITGRSPALVNPITSNDLFPSHSHRRPPSTPSRNISSPCIPENLAEDNVTPKPLKIQRRAMSDGSEHPNARFPPGTPARVHTVADRARSDARRTVTVPTHMNRDRFSFNPNESDELEVARPPCGYNSQHATESDDAVSPLAAELSTDGAIPSSASAEKGREITHQKQRRPTISSPDNEETLCPRPCKACKSTQKALAINPACCKGSKEQFCVGCWNEGMAMGLRKKSPEEWLACLLCGRNLLSEDQRRLARKATQYRDKIKNLKSELGSFRNRVLYPAEEKEKQKERVKRRGSMGSELTLLGGRSAGDRKKRSAWEK</sequence>
<evidence type="ECO:0000256" key="3">
    <source>
        <dbReference type="ARBA" id="ARBA00022694"/>
    </source>
</evidence>
<keyword evidence="14" id="KW-1185">Reference proteome</keyword>
<reference evidence="14" key="1">
    <citation type="submission" date="2017-03" db="EMBL/GenBank/DDBJ databases">
        <title>Genomes of endolithic fungi from Antarctica.</title>
        <authorList>
            <person name="Coleine C."/>
            <person name="Masonjones S."/>
            <person name="Stajich J.E."/>
        </authorList>
    </citation>
    <scope>NUCLEOTIDE SEQUENCE [LARGE SCALE GENOMIC DNA]</scope>
    <source>
        <strain evidence="14">CCFEE 5527</strain>
    </source>
</reference>
<dbReference type="CDD" id="cd22363">
    <property type="entry name" value="tRNA-intron_lyase_C"/>
    <property type="match status" value="1"/>
</dbReference>
<feature type="compositionally biased region" description="Basic residues" evidence="10">
    <location>
        <begin position="152"/>
        <end position="161"/>
    </location>
</feature>
<feature type="compositionally biased region" description="Basic and acidic residues" evidence="10">
    <location>
        <begin position="513"/>
        <end position="524"/>
    </location>
</feature>
<keyword evidence="3" id="KW-0819">tRNA processing</keyword>
<feature type="region of interest" description="Disordered" evidence="10">
    <location>
        <begin position="491"/>
        <end position="612"/>
    </location>
</feature>
<dbReference type="GO" id="GO:0003676">
    <property type="term" value="F:nucleic acid binding"/>
    <property type="evidence" value="ECO:0007669"/>
    <property type="project" value="InterPro"/>
</dbReference>
<comment type="function">
    <text evidence="6">Constitutes one of the two catalytic subunit of the tRNA-splicing endonuclease complex, a complex responsible for identification and cleavage of the splice sites in pre-tRNA. It cleaves pre-tRNA at the 5'- and 3'-splice sites to release the intron. The products are an intron and two tRNA half-molecules bearing 2',3'-cyclic phosphate and 5'-OH termini. There are no conserved sequences at the splice sites, but the intron is invariably located at the same site in the gene, placing the splice sites an invariant distance from the constant structural features of the tRNA body. It probably carries the active site for 3'-splice site cleavage.</text>
</comment>
<dbReference type="InterPro" id="IPR036167">
    <property type="entry name" value="tRNA_intron_Endo_cat-like_sf"/>
</dbReference>
<accession>A0A1V8SM35</accession>
<name>A0A1V8SM35_9PEZI</name>
<feature type="region of interest" description="Disordered" evidence="10">
    <location>
        <begin position="338"/>
        <end position="477"/>
    </location>
</feature>
<feature type="compositionally biased region" description="Polar residues" evidence="10">
    <location>
        <begin position="231"/>
        <end position="244"/>
    </location>
</feature>
<feature type="compositionally biased region" description="Low complexity" evidence="10">
    <location>
        <begin position="395"/>
        <end position="406"/>
    </location>
</feature>
<dbReference type="InterPro" id="IPR059049">
    <property type="entry name" value="TSEN34_N"/>
</dbReference>
<feature type="domain" description="tRNA intron endonuclease catalytic" evidence="11">
    <location>
        <begin position="258"/>
        <end position="328"/>
    </location>
</feature>